<evidence type="ECO:0000256" key="2">
    <source>
        <dbReference type="ARBA" id="ARBA00022692"/>
    </source>
</evidence>
<dbReference type="GO" id="GO:0008643">
    <property type="term" value="P:carbohydrate transport"/>
    <property type="evidence" value="ECO:0007669"/>
    <property type="project" value="InterPro"/>
</dbReference>
<dbReference type="AlphaFoldDB" id="E8RSR8"/>
<evidence type="ECO:0000256" key="1">
    <source>
        <dbReference type="ARBA" id="ARBA00009617"/>
    </source>
</evidence>
<dbReference type="InterPro" id="IPR039672">
    <property type="entry name" value="MFS_2"/>
</dbReference>
<dbReference type="PANTHER" id="PTHR11328">
    <property type="entry name" value="MAJOR FACILITATOR SUPERFAMILY DOMAIN-CONTAINING PROTEIN"/>
    <property type="match status" value="1"/>
</dbReference>
<feature type="transmembrane region" description="Helical" evidence="5">
    <location>
        <begin position="175"/>
        <end position="196"/>
    </location>
</feature>
<name>E8RSR8_ASTEC</name>
<dbReference type="GO" id="GO:0005886">
    <property type="term" value="C:plasma membrane"/>
    <property type="evidence" value="ECO:0007669"/>
    <property type="project" value="TreeGrafter"/>
</dbReference>
<evidence type="ECO:0000313" key="7">
    <source>
        <dbReference type="EMBL" id="ADU14539.1"/>
    </source>
</evidence>
<feature type="transmembrane region" description="Helical" evidence="5">
    <location>
        <begin position="427"/>
        <end position="449"/>
    </location>
</feature>
<feature type="transmembrane region" description="Helical" evidence="5">
    <location>
        <begin position="345"/>
        <end position="364"/>
    </location>
</feature>
<feature type="transmembrane region" description="Helical" evidence="5">
    <location>
        <begin position="66"/>
        <end position="91"/>
    </location>
</feature>
<gene>
    <name evidence="7" type="ordered locus">Astex_2902</name>
</gene>
<feature type="transmembrane region" description="Helical" evidence="5">
    <location>
        <begin position="398"/>
        <end position="415"/>
    </location>
</feature>
<feature type="transmembrane region" description="Helical" evidence="5">
    <location>
        <begin position="41"/>
        <end position="60"/>
    </location>
</feature>
<dbReference type="STRING" id="573065.Astex_2902"/>
<feature type="transmembrane region" description="Helical" evidence="5">
    <location>
        <begin position="208"/>
        <end position="229"/>
    </location>
</feature>
<evidence type="ECO:0000256" key="3">
    <source>
        <dbReference type="ARBA" id="ARBA00022989"/>
    </source>
</evidence>
<evidence type="ECO:0000256" key="5">
    <source>
        <dbReference type="SAM" id="Phobius"/>
    </source>
</evidence>
<dbReference type="SUPFAM" id="SSF103473">
    <property type="entry name" value="MFS general substrate transporter"/>
    <property type="match status" value="1"/>
</dbReference>
<dbReference type="InterPro" id="IPR036259">
    <property type="entry name" value="MFS_trans_sf"/>
</dbReference>
<feature type="transmembrane region" description="Helical" evidence="5">
    <location>
        <begin position="136"/>
        <end position="155"/>
    </location>
</feature>
<dbReference type="Proteomes" id="UP000001492">
    <property type="component" value="Chromosome 2"/>
</dbReference>
<dbReference type="Gene3D" id="1.20.1250.20">
    <property type="entry name" value="MFS general substrate transporter like domains"/>
    <property type="match status" value="2"/>
</dbReference>
<dbReference type="EMBL" id="CP002396">
    <property type="protein sequence ID" value="ADU14539.1"/>
    <property type="molecule type" value="Genomic_DNA"/>
</dbReference>
<keyword evidence="2 5" id="KW-0812">Transmembrane</keyword>
<dbReference type="KEGG" id="aex:Astex_2902"/>
<organism evidence="7 8">
    <name type="scientific">Asticcacaulis excentricus (strain ATCC 15261 / DSM 4724 / KCTC 12464 / NCIMB 9791 / VKM B-1370 / CB 48)</name>
    <dbReference type="NCBI Taxonomy" id="573065"/>
    <lineage>
        <taxon>Bacteria</taxon>
        <taxon>Pseudomonadati</taxon>
        <taxon>Pseudomonadota</taxon>
        <taxon>Alphaproteobacteria</taxon>
        <taxon>Caulobacterales</taxon>
        <taxon>Caulobacteraceae</taxon>
        <taxon>Asticcacaulis</taxon>
    </lineage>
</organism>
<dbReference type="InterPro" id="IPR020846">
    <property type="entry name" value="MFS_dom"/>
</dbReference>
<dbReference type="Pfam" id="PF13347">
    <property type="entry name" value="MFS_2"/>
    <property type="match status" value="1"/>
</dbReference>
<feature type="domain" description="Major facilitator superfamily (MFS) profile" evidence="6">
    <location>
        <begin position="254"/>
        <end position="481"/>
    </location>
</feature>
<sequence>MNIVQIESAWYVAANGNLAELTKDGLTGGAMSTKHVTWPRLLAFCGPCIPFAALGLPLSVTLSEYYVTYIGISLWMVGVVFMAVKLIDIAVDPVIGWAMDRTRTRFGRFKLWMALCLPVLFVSTGFMFLAPQGASALYLGIWLLVIYVGFSMAALSQSSWGSVLTDDYDERTKVFAFWQIGNIVGLLCVALIPVVAQAIGQTYQTGVQWMGIFIMITLPLTIGIALWIVPEKMSDAPTHEVRLAAYFDMIRRPNVIRVLLADLLMGLAPGIMGALFFFYFMQTKGLTRFECTIAMLLYFVAGLVGAPLWNWASKRFSKHRTLIASAIIFAVVYSGLAFVPANNFPVMAVAVFLAGIPYAAYLLLTRSLMADIGDEVLLETGHDQKGTLMSILSATTKLGYAFSVLTLSALALLGFDNKAAHNTPEALFWVEAFFIGLPVIFLLLGAWAMTSYDLTPQRYAAIQAALKAKGLSRDPGSPRPH</sequence>
<dbReference type="PROSITE" id="PS50850">
    <property type="entry name" value="MFS"/>
    <property type="match status" value="1"/>
</dbReference>
<keyword evidence="8" id="KW-1185">Reference proteome</keyword>
<dbReference type="eggNOG" id="COG2211">
    <property type="taxonomic scope" value="Bacteria"/>
</dbReference>
<feature type="transmembrane region" description="Helical" evidence="5">
    <location>
        <begin position="111"/>
        <end position="130"/>
    </location>
</feature>
<keyword evidence="3 5" id="KW-1133">Transmembrane helix</keyword>
<evidence type="ECO:0000256" key="4">
    <source>
        <dbReference type="ARBA" id="ARBA00023136"/>
    </source>
</evidence>
<evidence type="ECO:0000313" key="8">
    <source>
        <dbReference type="Proteomes" id="UP000001492"/>
    </source>
</evidence>
<comment type="similarity">
    <text evidence="1">Belongs to the sodium:galactoside symporter (TC 2.A.2) family.</text>
</comment>
<evidence type="ECO:0000259" key="6">
    <source>
        <dbReference type="PROSITE" id="PS50850"/>
    </source>
</evidence>
<keyword evidence="4 5" id="KW-0472">Membrane</keyword>
<feature type="transmembrane region" description="Helical" evidence="5">
    <location>
        <begin position="259"/>
        <end position="280"/>
    </location>
</feature>
<feature type="transmembrane region" description="Helical" evidence="5">
    <location>
        <begin position="321"/>
        <end position="339"/>
    </location>
</feature>
<dbReference type="PANTHER" id="PTHR11328:SF24">
    <property type="entry name" value="MAJOR FACILITATOR SUPERFAMILY (MFS) PROFILE DOMAIN-CONTAINING PROTEIN"/>
    <property type="match status" value="1"/>
</dbReference>
<proteinExistence type="inferred from homology"/>
<protein>
    <submittedName>
        <fullName evidence="7">Major facilitator superfamily MFS_1</fullName>
    </submittedName>
</protein>
<dbReference type="GO" id="GO:0015293">
    <property type="term" value="F:symporter activity"/>
    <property type="evidence" value="ECO:0007669"/>
    <property type="project" value="InterPro"/>
</dbReference>
<feature type="transmembrane region" description="Helical" evidence="5">
    <location>
        <begin position="292"/>
        <end position="309"/>
    </location>
</feature>
<reference evidence="8" key="1">
    <citation type="submission" date="2010-12" db="EMBL/GenBank/DDBJ databases">
        <title>Complete sequence of chromosome 2 of Asticcacaulis excentricus CB 48.</title>
        <authorList>
            <consortium name="US DOE Joint Genome Institute"/>
            <person name="Lucas S."/>
            <person name="Copeland A."/>
            <person name="Lapidus A."/>
            <person name="Cheng J.-F."/>
            <person name="Bruce D."/>
            <person name="Goodwin L."/>
            <person name="Pitluck S."/>
            <person name="Teshima H."/>
            <person name="Davenport K."/>
            <person name="Detter J.C."/>
            <person name="Han C."/>
            <person name="Tapia R."/>
            <person name="Land M."/>
            <person name="Hauser L."/>
            <person name="Jeffries C."/>
            <person name="Kyrpides N."/>
            <person name="Ivanova N."/>
            <person name="Ovchinnikova G."/>
            <person name="Brun Y.V."/>
            <person name="Woyke T."/>
        </authorList>
    </citation>
    <scope>NUCLEOTIDE SEQUENCE [LARGE SCALE GENOMIC DNA]</scope>
    <source>
        <strain evidence="8">ATCC 15261 / DSM 4724 / KCTC 12464 / NCIMB 9791 / VKM B-1370 / CB 48</strain>
    </source>
</reference>
<dbReference type="HOGENOM" id="CLU_027408_8_0_5"/>
<accession>E8RSR8</accession>